<name>A0A7X2P4P5_9FIRM</name>
<dbReference type="InterPro" id="IPR017441">
    <property type="entry name" value="Protein_kinase_ATP_BS"/>
</dbReference>
<evidence type="ECO:0000313" key="2">
    <source>
        <dbReference type="EMBL" id="MST67472.1"/>
    </source>
</evidence>
<proteinExistence type="predicted"/>
<keyword evidence="1" id="KW-0547">Nucleotide-binding</keyword>
<keyword evidence="3" id="KW-1185">Reference proteome</keyword>
<sequence>MKESVQKMSGRKKYKGERYSFFRDKKLGHGGNGAVYDVKLEEKDDLGFPVVAKFFEYSGDDKEKRYNSVNCNRK</sequence>
<organism evidence="2 3">
    <name type="scientific">Oliverpabstia intestinalis</name>
    <dbReference type="NCBI Taxonomy" id="2606633"/>
    <lineage>
        <taxon>Bacteria</taxon>
        <taxon>Bacillati</taxon>
        <taxon>Bacillota</taxon>
        <taxon>Clostridia</taxon>
        <taxon>Lachnospirales</taxon>
        <taxon>Lachnospiraceae</taxon>
        <taxon>Oliverpabstia</taxon>
    </lineage>
</organism>
<evidence type="ECO:0008006" key="4">
    <source>
        <dbReference type="Google" id="ProtNLM"/>
    </source>
</evidence>
<feature type="binding site" evidence="1">
    <location>
        <position position="53"/>
    </location>
    <ligand>
        <name>ATP</name>
        <dbReference type="ChEBI" id="CHEBI:30616"/>
    </ligand>
</feature>
<dbReference type="RefSeq" id="WP_205839980.1">
    <property type="nucleotide sequence ID" value="NZ_VUMS01000027.1"/>
</dbReference>
<protein>
    <recommendedName>
        <fullName evidence="4">Protein kinase domain-containing protein</fullName>
    </recommendedName>
</protein>
<accession>A0A7X2P4P5</accession>
<reference evidence="2 3" key="1">
    <citation type="submission" date="2019-08" db="EMBL/GenBank/DDBJ databases">
        <title>In-depth cultivation of the pig gut microbiome towards novel bacterial diversity and tailored functional studies.</title>
        <authorList>
            <person name="Wylensek D."/>
            <person name="Hitch T.C.A."/>
            <person name="Clavel T."/>
        </authorList>
    </citation>
    <scope>NUCLEOTIDE SEQUENCE [LARGE SCALE GENOMIC DNA]</scope>
    <source>
        <strain evidence="2 3">BSM-380-WT-5A</strain>
    </source>
</reference>
<evidence type="ECO:0000313" key="3">
    <source>
        <dbReference type="Proteomes" id="UP000440513"/>
    </source>
</evidence>
<dbReference type="AlphaFoldDB" id="A0A7X2P4P5"/>
<dbReference type="Proteomes" id="UP000440513">
    <property type="component" value="Unassembled WGS sequence"/>
</dbReference>
<dbReference type="GO" id="GO:0005524">
    <property type="term" value="F:ATP binding"/>
    <property type="evidence" value="ECO:0007669"/>
    <property type="project" value="UniProtKB-UniRule"/>
</dbReference>
<evidence type="ECO:0000256" key="1">
    <source>
        <dbReference type="PROSITE-ProRule" id="PRU10141"/>
    </source>
</evidence>
<gene>
    <name evidence="2" type="ORF">FYJ57_12285</name>
</gene>
<comment type="caution">
    <text evidence="2">The sequence shown here is derived from an EMBL/GenBank/DDBJ whole genome shotgun (WGS) entry which is preliminary data.</text>
</comment>
<keyword evidence="1" id="KW-0067">ATP-binding</keyword>
<dbReference type="EMBL" id="VUMS01000027">
    <property type="protein sequence ID" value="MST67472.1"/>
    <property type="molecule type" value="Genomic_DNA"/>
</dbReference>
<dbReference type="PROSITE" id="PS00107">
    <property type="entry name" value="PROTEIN_KINASE_ATP"/>
    <property type="match status" value="1"/>
</dbReference>